<evidence type="ECO:0000256" key="1">
    <source>
        <dbReference type="ARBA" id="ARBA00022679"/>
    </source>
</evidence>
<evidence type="ECO:0000256" key="2">
    <source>
        <dbReference type="ARBA" id="ARBA00023315"/>
    </source>
</evidence>
<dbReference type="Proteomes" id="UP001302349">
    <property type="component" value="Chromosome"/>
</dbReference>
<proteinExistence type="predicted"/>
<feature type="domain" description="N-acetyltransferase" evidence="3">
    <location>
        <begin position="1"/>
        <end position="150"/>
    </location>
</feature>
<dbReference type="Gene3D" id="3.40.630.30">
    <property type="match status" value="1"/>
</dbReference>
<dbReference type="Pfam" id="PF00583">
    <property type="entry name" value="Acetyltransf_1"/>
    <property type="match status" value="1"/>
</dbReference>
<dbReference type="PROSITE" id="PS51186">
    <property type="entry name" value="GNAT"/>
    <property type="match status" value="1"/>
</dbReference>
<sequence>MFQLQRTTSENPDFVKLVKQLDVYVTAMDGEDHAFYAQYNHIDKIRHVVVAYDGETALGCGAIKKFDATTMEVKRMYTSPEGRGRGIASKILYELERWATELSCEYCILETGRQYENAIRLYKKAGYTVIENYGQYANMASSICFAKELQKQPTA</sequence>
<dbReference type="PANTHER" id="PTHR43877:SF2">
    <property type="entry name" value="AMINOALKYLPHOSPHONATE N-ACETYLTRANSFERASE-RELATED"/>
    <property type="match status" value="1"/>
</dbReference>
<protein>
    <submittedName>
        <fullName evidence="4">GNAT family N-acetyltransferase</fullName>
    </submittedName>
</protein>
<evidence type="ECO:0000313" key="5">
    <source>
        <dbReference type="Proteomes" id="UP001302349"/>
    </source>
</evidence>
<evidence type="ECO:0000313" key="4">
    <source>
        <dbReference type="EMBL" id="WOK07445.1"/>
    </source>
</evidence>
<dbReference type="InterPro" id="IPR016181">
    <property type="entry name" value="Acyl_CoA_acyltransferase"/>
</dbReference>
<dbReference type="SUPFAM" id="SSF55729">
    <property type="entry name" value="Acyl-CoA N-acyltransferases (Nat)"/>
    <property type="match status" value="1"/>
</dbReference>
<dbReference type="RefSeq" id="WP_317490123.1">
    <property type="nucleotide sequence ID" value="NZ_CP136051.1"/>
</dbReference>
<dbReference type="EMBL" id="CP136051">
    <property type="protein sequence ID" value="WOK07445.1"/>
    <property type="molecule type" value="Genomic_DNA"/>
</dbReference>
<dbReference type="InterPro" id="IPR000182">
    <property type="entry name" value="GNAT_dom"/>
</dbReference>
<organism evidence="4 5">
    <name type="scientific">Imperialibacter roseus</name>
    <dbReference type="NCBI Taxonomy" id="1324217"/>
    <lineage>
        <taxon>Bacteria</taxon>
        <taxon>Pseudomonadati</taxon>
        <taxon>Bacteroidota</taxon>
        <taxon>Cytophagia</taxon>
        <taxon>Cytophagales</taxon>
        <taxon>Flammeovirgaceae</taxon>
        <taxon>Imperialibacter</taxon>
    </lineage>
</organism>
<name>A0ABZ0IST0_9BACT</name>
<dbReference type="PANTHER" id="PTHR43877">
    <property type="entry name" value="AMINOALKYLPHOSPHONATE N-ACETYLTRANSFERASE-RELATED-RELATED"/>
    <property type="match status" value="1"/>
</dbReference>
<reference evidence="4 5" key="1">
    <citation type="journal article" date="2023" name="Microbiol. Resour. Announc.">
        <title>Complete Genome Sequence of Imperialibacter roseus strain P4T.</title>
        <authorList>
            <person name="Tizabi D.R."/>
            <person name="Bachvaroff T."/>
            <person name="Hill R.T."/>
        </authorList>
    </citation>
    <scope>NUCLEOTIDE SEQUENCE [LARGE SCALE GENOMIC DNA]</scope>
    <source>
        <strain evidence="4 5">P4T</strain>
    </source>
</reference>
<dbReference type="InterPro" id="IPR050832">
    <property type="entry name" value="Bact_Acetyltransf"/>
</dbReference>
<keyword evidence="5" id="KW-1185">Reference proteome</keyword>
<evidence type="ECO:0000259" key="3">
    <source>
        <dbReference type="PROSITE" id="PS51186"/>
    </source>
</evidence>
<keyword evidence="1" id="KW-0808">Transferase</keyword>
<dbReference type="CDD" id="cd04301">
    <property type="entry name" value="NAT_SF"/>
    <property type="match status" value="1"/>
</dbReference>
<gene>
    <name evidence="4" type="ORF">RT717_02265</name>
</gene>
<accession>A0ABZ0IST0</accession>
<keyword evidence="2" id="KW-0012">Acyltransferase</keyword>